<dbReference type="OrthoDB" id="9799840at2"/>
<sequence>MSVRRIGSGGPWEDVVGYSRVVVAGDSAWVSGCTATVDGEVVHPGDMAAQARVAFGVLVDALESAGLSAADVVRTRMYVTDTGRWEEVGRVHGEVFGAVRPATAMIGVASLLHPDMLVEVEADAVRGAGS</sequence>
<dbReference type="CDD" id="cd06154">
    <property type="entry name" value="YjgF_YER057c_UK114_like_6"/>
    <property type="match status" value="1"/>
</dbReference>
<keyword evidence="2" id="KW-1185">Reference proteome</keyword>
<reference evidence="1 2" key="1">
    <citation type="submission" date="2016-11" db="EMBL/GenBank/DDBJ databases">
        <authorList>
            <person name="Jaros S."/>
            <person name="Januszkiewicz K."/>
            <person name="Wedrychowicz H."/>
        </authorList>
    </citation>
    <scope>NUCLEOTIDE SEQUENCE [LARGE SCALE GENOMIC DNA]</scope>
    <source>
        <strain evidence="1 2">DSM 45408</strain>
    </source>
</reference>
<organism evidence="1 2">
    <name type="scientific">Geodermatophilus nigrescens</name>
    <dbReference type="NCBI Taxonomy" id="1070870"/>
    <lineage>
        <taxon>Bacteria</taxon>
        <taxon>Bacillati</taxon>
        <taxon>Actinomycetota</taxon>
        <taxon>Actinomycetes</taxon>
        <taxon>Geodermatophilales</taxon>
        <taxon>Geodermatophilaceae</taxon>
        <taxon>Geodermatophilus</taxon>
    </lineage>
</organism>
<dbReference type="InterPro" id="IPR006175">
    <property type="entry name" value="YjgF/YER057c/UK114"/>
</dbReference>
<dbReference type="Proteomes" id="UP000184471">
    <property type="component" value="Unassembled WGS sequence"/>
</dbReference>
<dbReference type="PANTHER" id="PTHR43857">
    <property type="entry name" value="BLR7761 PROTEIN"/>
    <property type="match status" value="1"/>
</dbReference>
<dbReference type="EMBL" id="FQVX01000005">
    <property type="protein sequence ID" value="SHH22884.1"/>
    <property type="molecule type" value="Genomic_DNA"/>
</dbReference>
<name>A0A1M5R959_9ACTN</name>
<proteinExistence type="predicted"/>
<dbReference type="SUPFAM" id="SSF55298">
    <property type="entry name" value="YjgF-like"/>
    <property type="match status" value="1"/>
</dbReference>
<evidence type="ECO:0000313" key="1">
    <source>
        <dbReference type="EMBL" id="SHH22884.1"/>
    </source>
</evidence>
<dbReference type="STRING" id="1070870.SAMN05444351_4357"/>
<dbReference type="InterPro" id="IPR035959">
    <property type="entry name" value="RutC-like_sf"/>
</dbReference>
<dbReference type="PANTHER" id="PTHR43857:SF1">
    <property type="entry name" value="YJGH FAMILY PROTEIN"/>
    <property type="match status" value="1"/>
</dbReference>
<gene>
    <name evidence="1" type="ORF">SAMN05444351_4357</name>
</gene>
<accession>A0A1M5R959</accession>
<protein>
    <submittedName>
        <fullName evidence="1">Enamine deaminase RidA, house cleaning of reactive enamine intermediates, YjgF/YER057c/UK114 family</fullName>
    </submittedName>
</protein>
<dbReference type="Gene3D" id="3.30.1330.40">
    <property type="entry name" value="RutC-like"/>
    <property type="match status" value="1"/>
</dbReference>
<dbReference type="Pfam" id="PF01042">
    <property type="entry name" value="Ribonuc_L-PSP"/>
    <property type="match status" value="1"/>
</dbReference>
<dbReference type="RefSeq" id="WP_073422449.1">
    <property type="nucleotide sequence ID" value="NZ_FQVX01000005.1"/>
</dbReference>
<dbReference type="AlphaFoldDB" id="A0A1M5R959"/>
<evidence type="ECO:0000313" key="2">
    <source>
        <dbReference type="Proteomes" id="UP000184471"/>
    </source>
</evidence>